<protein>
    <recommendedName>
        <fullName evidence="4">DUF169 domain-containing protein</fullName>
    </recommendedName>
</protein>
<reference evidence="2 3" key="2">
    <citation type="submission" date="2020-05" db="EMBL/GenBank/DDBJ databases">
        <title>Draft genome sequence of Desulfovibrio sp. strainFSS-1.</title>
        <authorList>
            <person name="Shimoshige H."/>
            <person name="Kobayashi H."/>
            <person name="Maekawa T."/>
        </authorList>
    </citation>
    <scope>NUCLEOTIDE SEQUENCE [LARGE SCALE GENOMIC DNA]</scope>
    <source>
        <strain evidence="2 3">SIID29052-01</strain>
    </source>
</reference>
<evidence type="ECO:0000313" key="2">
    <source>
        <dbReference type="EMBL" id="GFK93797.1"/>
    </source>
</evidence>
<feature type="region of interest" description="Disordered" evidence="1">
    <location>
        <begin position="16"/>
        <end position="40"/>
    </location>
</feature>
<evidence type="ECO:0000313" key="3">
    <source>
        <dbReference type="Proteomes" id="UP000494245"/>
    </source>
</evidence>
<comment type="caution">
    <text evidence="2">The sequence shown here is derived from an EMBL/GenBank/DDBJ whole genome shotgun (WGS) entry which is preliminary data.</text>
</comment>
<dbReference type="InterPro" id="IPR003748">
    <property type="entry name" value="DUF169"/>
</dbReference>
<name>A0A6V8LVV3_9BACT</name>
<dbReference type="EMBL" id="BLTE01000006">
    <property type="protein sequence ID" value="GFK93797.1"/>
    <property type="molecule type" value="Genomic_DNA"/>
</dbReference>
<evidence type="ECO:0000256" key="1">
    <source>
        <dbReference type="SAM" id="MobiDB-lite"/>
    </source>
</evidence>
<gene>
    <name evidence="2" type="ORF">NNJEOMEG_01631</name>
</gene>
<dbReference type="Proteomes" id="UP000494245">
    <property type="component" value="Unassembled WGS sequence"/>
</dbReference>
<proteinExistence type="predicted"/>
<keyword evidence="3" id="KW-1185">Reference proteome</keyword>
<evidence type="ECO:0008006" key="4">
    <source>
        <dbReference type="Google" id="ProtNLM"/>
    </source>
</evidence>
<dbReference type="Pfam" id="PF02596">
    <property type="entry name" value="DUF169"/>
    <property type="match status" value="1"/>
</dbReference>
<reference evidence="2 3" key="1">
    <citation type="submission" date="2020-04" db="EMBL/GenBank/DDBJ databases">
        <authorList>
            <consortium name="Desulfovibrio sp. FSS-1 genome sequencing consortium"/>
            <person name="Shimoshige H."/>
            <person name="Kobayashi H."/>
            <person name="Maekawa T."/>
        </authorList>
    </citation>
    <scope>NUCLEOTIDE SEQUENCE [LARGE SCALE GENOMIC DNA]</scope>
    <source>
        <strain evidence="2 3">SIID29052-01</strain>
    </source>
</reference>
<sequence>MTDETKAFLEVLDLDGEPYGMHSTDEEPASGYSPKAGPPVSRELEQAGAMDWQAVWGSFSCVLGNLWLARRKNLPAYFEAARYGCPGASFYLGFHAPQLDFITCYVSTGVPGTPVHGERYLPDPATARRLFEEIPPRMAPARFRVFKPLSAFESGETPETITFFVRPEQLCGLGFLASFVTGDFEALMSPFGAGCACMTTWPLHYLSQGRLKAVLGGLDPSERKFLATDELTLTVPKALFDLFVERWRDSYLTTDTWAGIRKKIARSAEAWARGKGGE</sequence>
<accession>A0A6V8LVV3</accession>
<dbReference type="AlphaFoldDB" id="A0A6V8LVV3"/>
<dbReference type="RefSeq" id="WP_173083202.1">
    <property type="nucleotide sequence ID" value="NZ_BLTE01000006.1"/>
</dbReference>
<organism evidence="2 3">
    <name type="scientific">Fundidesulfovibrio magnetotacticus</name>
    <dbReference type="NCBI Taxonomy" id="2730080"/>
    <lineage>
        <taxon>Bacteria</taxon>
        <taxon>Pseudomonadati</taxon>
        <taxon>Thermodesulfobacteriota</taxon>
        <taxon>Desulfovibrionia</taxon>
        <taxon>Desulfovibrionales</taxon>
        <taxon>Desulfovibrionaceae</taxon>
        <taxon>Fundidesulfovibrio</taxon>
    </lineage>
</organism>